<feature type="region of interest" description="Disordered" evidence="7">
    <location>
        <begin position="24"/>
        <end position="127"/>
    </location>
</feature>
<dbReference type="SMART" id="SM00482">
    <property type="entry name" value="POLAc"/>
    <property type="match status" value="1"/>
</dbReference>
<dbReference type="Pfam" id="PF00271">
    <property type="entry name" value="Helicase_C"/>
    <property type="match status" value="1"/>
</dbReference>
<dbReference type="Gene3D" id="1.20.1060.10">
    <property type="entry name" value="Taq DNA Polymerase, Chain T, domain 4"/>
    <property type="match status" value="1"/>
</dbReference>
<dbReference type="PROSITE" id="PS51194">
    <property type="entry name" value="HELICASE_CTER"/>
    <property type="match status" value="1"/>
</dbReference>
<dbReference type="GO" id="GO:0005524">
    <property type="term" value="F:ATP binding"/>
    <property type="evidence" value="ECO:0007669"/>
    <property type="project" value="UniProtKB-KW"/>
</dbReference>
<dbReference type="InterPro" id="IPR002298">
    <property type="entry name" value="DNA_polymerase_A"/>
</dbReference>
<dbReference type="InterPro" id="IPR043502">
    <property type="entry name" value="DNA/RNA_pol_sf"/>
</dbReference>
<dbReference type="Gene3D" id="3.40.50.300">
    <property type="entry name" value="P-loop containing nucleotide triphosphate hydrolases"/>
    <property type="match status" value="2"/>
</dbReference>
<dbReference type="Gene3D" id="1.10.3380.20">
    <property type="match status" value="1"/>
</dbReference>
<evidence type="ECO:0000256" key="2">
    <source>
        <dbReference type="ARBA" id="ARBA00022741"/>
    </source>
</evidence>
<dbReference type="PANTHER" id="PTHR10133">
    <property type="entry name" value="DNA POLYMERASE I"/>
    <property type="match status" value="1"/>
</dbReference>
<dbReference type="InterPro" id="IPR014001">
    <property type="entry name" value="Helicase_ATP-bd"/>
</dbReference>
<protein>
    <submittedName>
        <fullName evidence="10">POLQ protein</fullName>
    </submittedName>
</protein>
<dbReference type="Gene3D" id="3.30.70.370">
    <property type="match status" value="1"/>
</dbReference>
<feature type="compositionally biased region" description="Low complexity" evidence="7">
    <location>
        <begin position="1166"/>
        <end position="1177"/>
    </location>
</feature>
<feature type="region of interest" description="Disordered" evidence="7">
    <location>
        <begin position="1031"/>
        <end position="1072"/>
    </location>
</feature>
<name>A0A0C9Q746_9HYME</name>
<dbReference type="GO" id="GO:0006261">
    <property type="term" value="P:DNA-templated DNA replication"/>
    <property type="evidence" value="ECO:0007669"/>
    <property type="project" value="InterPro"/>
</dbReference>
<evidence type="ECO:0000313" key="10">
    <source>
        <dbReference type="EMBL" id="JAG79735.1"/>
    </source>
</evidence>
<evidence type="ECO:0000256" key="3">
    <source>
        <dbReference type="ARBA" id="ARBA00022763"/>
    </source>
</evidence>
<keyword evidence="4" id="KW-0067">ATP-binding</keyword>
<evidence type="ECO:0000256" key="5">
    <source>
        <dbReference type="ARBA" id="ARBA00023204"/>
    </source>
</evidence>
<feature type="domain" description="Helicase ATP-binding" evidence="8">
    <location>
        <begin position="235"/>
        <end position="409"/>
    </location>
</feature>
<dbReference type="InterPro" id="IPR001650">
    <property type="entry name" value="Helicase_C-like"/>
</dbReference>
<comment type="subcellular location">
    <subcellularLocation>
        <location evidence="1">Nucleus</location>
    </subcellularLocation>
</comment>
<feature type="compositionally biased region" description="Polar residues" evidence="7">
    <location>
        <begin position="53"/>
        <end position="68"/>
    </location>
</feature>
<evidence type="ECO:0000259" key="9">
    <source>
        <dbReference type="PROSITE" id="PS51194"/>
    </source>
</evidence>
<dbReference type="InterPro" id="IPR036397">
    <property type="entry name" value="RNaseH_sf"/>
</dbReference>
<dbReference type="InterPro" id="IPR036390">
    <property type="entry name" value="WH_DNA-bd_sf"/>
</dbReference>
<dbReference type="FunFam" id="3.40.50.300:FF:000813">
    <property type="entry name" value="helicase POLQ-like isoform X1"/>
    <property type="match status" value="1"/>
</dbReference>
<feature type="region of interest" description="Disordered" evidence="7">
    <location>
        <begin position="169"/>
        <end position="196"/>
    </location>
</feature>
<dbReference type="GO" id="GO:0003677">
    <property type="term" value="F:DNA binding"/>
    <property type="evidence" value="ECO:0007669"/>
    <property type="project" value="InterPro"/>
</dbReference>
<keyword evidence="5" id="KW-0234">DNA repair</keyword>
<evidence type="ECO:0000256" key="4">
    <source>
        <dbReference type="ARBA" id="ARBA00022840"/>
    </source>
</evidence>
<dbReference type="InterPro" id="IPR048960">
    <property type="entry name" value="POLQ-like_helical"/>
</dbReference>
<dbReference type="GO" id="GO:0097681">
    <property type="term" value="P:double-strand break repair via alternative nonhomologous end joining"/>
    <property type="evidence" value="ECO:0007669"/>
    <property type="project" value="TreeGrafter"/>
</dbReference>
<accession>A0A0C9Q746</accession>
<evidence type="ECO:0000259" key="8">
    <source>
        <dbReference type="PROSITE" id="PS51192"/>
    </source>
</evidence>
<dbReference type="Gene3D" id="1.10.150.20">
    <property type="entry name" value="5' to 3' exonuclease, C-terminal subdomain"/>
    <property type="match status" value="1"/>
</dbReference>
<evidence type="ECO:0000256" key="7">
    <source>
        <dbReference type="SAM" id="MobiDB-lite"/>
    </source>
</evidence>
<reference evidence="10" key="1">
    <citation type="submission" date="2015-01" db="EMBL/GenBank/DDBJ databases">
        <title>Transcriptome Assembly of Fopius arisanus.</title>
        <authorList>
            <person name="Geib S."/>
        </authorList>
    </citation>
    <scope>NUCLEOTIDE SEQUENCE</scope>
</reference>
<dbReference type="Pfam" id="PF20470">
    <property type="entry name" value="HTH_61"/>
    <property type="match status" value="1"/>
</dbReference>
<dbReference type="EMBL" id="GBYB01009968">
    <property type="protein sequence ID" value="JAG79735.1"/>
    <property type="molecule type" value="Transcribed_RNA"/>
</dbReference>
<feature type="compositionally biased region" description="Polar residues" evidence="7">
    <location>
        <begin position="1060"/>
        <end position="1069"/>
    </location>
</feature>
<sequence length="2096" mass="232703">MQSLGENTLAALAQSDDFLSLQTWREPLKESRPNISPKTKDNTSLEAYFNESLVLSRSRYSQETQKQYLTPPRLSKRKKTTRNASPPLETVDPIAPPLPSDNRQSSKEPDQPPQPSSSSRQDPPKNHKTLKKVLKYSTIATSPLWSPPSLTKSLESLESSECSSFKCQNPLASLQDPSPSSRSDLNPQSPVPSLVSTQDRVKLSSWGLPPPILSKYHSRGLHSMFPWQVDCLSIPHLLISSRNLVYSAPTSAGKTLVSEILVIKTVIERQKKVIFILPFVSVVREKMYYFQDLLSDSGVRVEGFMGGVQPPGGITSADVAIATIEKANSLINQMMEAGELENLGAVVIDELHLLGDPFRGYLLELLLTKIKYMTLKVESVKIQLIGMSATLPNLDVLAKWLDAELFRTDFRPVPLKELCKIGATIYDDHLTPQKTLATRPDLPQDPDNILSLCLETLEDGHSVLIFCPTKNWCETLAQQIAKSFCQLGRTETPAGESLRCQLNREMIMDTLEQLKRSPSGLDDVLRSTVSFGVAYHHAGLTMDERDIIEGAFRTGALRVLTATSTLSSGVNLPARRVIIRTIMFHGRPIDTLTYKQMIGRAGRMGKDTAGESILICKPTERTAVKNLLKSTLQPIESCLQSSGPLIRSLLEAVASEVAYTLDDILLYTSCTLLSSTRLQEEVETSTKSAVDFLVDNELLLPQVSESGERRWVATQLGKACLAASVPPKDGLFLFQELEKARKCFVLDTELHVIYLVTPFSSSSLIGQVDWSIFLNIWRGISESDRRVGQLVGVSENFLSRATTGNVKQGKILDIHKRFYTALALHDLVREVPLGVVCRKYSCCRGVIQSLQQTAATFAGMVTQFCKKLGWSCVELLVSQFQARLQFGVSRELLDLLRLPTLNGLRARSLFREGITTVAELAVADEMDVERALHKALPFESEKDSGEGEIDAERRKQMRTIFVTGRDGLTPREAAGLIVKEARAMVQNELGVDGVHWEKKNSRSVVQGSLSTVDDGDVVLRMESGVENLNSVSARNTQSERKIPEVSDCLSRSSRVHGKSSEGSGMTSSMRDVESHEKIGPVPGETAGEIALLPVKNLECTSKPEEASKTPMSLLRTSLAKSSTSRSPSLFGDSLGVDTQEYNVLEQNVIDLDDSVFSDTEISVFKTSGTSKNRNSSKSKPRENSVEFVRPEAPSRPASVADENRSKSLVWDEDSWNNTNGIIETVKKLRTPPQPQKPSKIIPKEKSTLGKIRKTSKRKLSSPGVEKSPIVNVISYNSPGGLSTGSNKSEEDVIVASQNADRTTSMRTRTRMKLESIRIRTQGTALKTQATIPRLMRQQISNSETFVCDDCSVESVVVNSDEETPLKRNNPSRTKIALKTQKGSQEKMGLRALEVIDVTETRITDQRITKTKSYEPSKPKFKKNINLQLEEERVPQERVKKPDFKILKIINITEKEKFTEFKDKLSTKTEISLALACEPYLKDTITIGTKIIGASTLQESGRKTRRIETCVHNDRRLCGVAMSWGDSVYFLSFENSDVNRISMKERMAFLTELLSSRTVIRCFSTKETYKTLFRCCSISPSSGFLDPQVADWLLQSDSPEKTFINMVQEHLPEGLGLLQRLGPLSGPSGPGLNLRSSTSSDLRASTEALLTFWMLQALSKKLEKISKRLLKTFEDVEMGTVVLLARMELTGLGINLEALQRLSSVVQDQLSNIEARAYSLAGRKFNFSSSKSVAGALGMDTTKKVCTNKATLEASNHPIAKLVVNWRKLSSTHMKMIYPLLTLAGKSSRIHGTCVTHTATGRVSMHEPNLQNVPRDFQSIDNDSIISVRMAFVPGTGNVIVSADYCQLELRILAHFSEEERLLEALRRPGDVFRNIAAKWYNKDEEGIDDGMRQRTKQLCYGMIYGMGTRSLAETLQVDEAEARVFMDTFMRSYPGVKAWLADVVEEARKQGFVETLMGRRRCLPGLRSEIPGERGQAERQAVNTKVQGSAADLAKMAMLDVDRRMTRHFQGALVMPEVPAGRKLRSNRDSGLRGGFLVLQLHDELIYEVNQRDLGDVVGIIREGMEGVVGDGIKVPLPVRVKVGTSWGNLEEYQTH</sequence>
<evidence type="ECO:0000256" key="6">
    <source>
        <dbReference type="ARBA" id="ARBA00023242"/>
    </source>
</evidence>
<dbReference type="SMART" id="SM00490">
    <property type="entry name" value="HELICc"/>
    <property type="match status" value="1"/>
</dbReference>
<dbReference type="PROSITE" id="PS51192">
    <property type="entry name" value="HELICASE_ATP_BIND_1"/>
    <property type="match status" value="1"/>
</dbReference>
<proteinExistence type="predicted"/>
<gene>
    <name evidence="10" type="primary">POLQ</name>
    <name evidence="10" type="ORF">g.63815</name>
</gene>
<dbReference type="CDD" id="cd18795">
    <property type="entry name" value="SF2_C_Ski2"/>
    <property type="match status" value="1"/>
</dbReference>
<dbReference type="InterPro" id="IPR001098">
    <property type="entry name" value="DNA-dir_DNA_pol_A_palm_dom"/>
</dbReference>
<keyword evidence="2" id="KW-0547">Nucleotide-binding</keyword>
<dbReference type="PRINTS" id="PR00868">
    <property type="entry name" value="DNAPOLI"/>
</dbReference>
<dbReference type="SMART" id="SM00487">
    <property type="entry name" value="DEXDc"/>
    <property type="match status" value="1"/>
</dbReference>
<dbReference type="PANTHER" id="PTHR10133:SF62">
    <property type="entry name" value="DNA POLYMERASE THETA"/>
    <property type="match status" value="1"/>
</dbReference>
<feature type="compositionally biased region" description="Polar residues" evidence="7">
    <location>
        <begin position="169"/>
        <end position="188"/>
    </location>
</feature>
<dbReference type="Pfam" id="PF00476">
    <property type="entry name" value="DNA_pol_A"/>
    <property type="match status" value="1"/>
</dbReference>
<dbReference type="SUPFAM" id="SSF158702">
    <property type="entry name" value="Sec63 N-terminal domain-like"/>
    <property type="match status" value="1"/>
</dbReference>
<dbReference type="Pfam" id="PF21099">
    <property type="entry name" value="POLQ_helical"/>
    <property type="match status" value="1"/>
</dbReference>
<evidence type="ECO:0000256" key="1">
    <source>
        <dbReference type="ARBA" id="ARBA00004123"/>
    </source>
</evidence>
<feature type="region of interest" description="Disordered" evidence="7">
    <location>
        <begin position="1166"/>
        <end position="1205"/>
    </location>
</feature>
<keyword evidence="6" id="KW-0539">Nucleus</keyword>
<feature type="domain" description="Helicase C-terminal" evidence="9">
    <location>
        <begin position="448"/>
        <end position="650"/>
    </location>
</feature>
<dbReference type="Gene3D" id="3.30.420.10">
    <property type="entry name" value="Ribonuclease H-like superfamily/Ribonuclease H"/>
    <property type="match status" value="1"/>
</dbReference>
<dbReference type="CDD" id="cd08638">
    <property type="entry name" value="DNA_pol_A_theta"/>
    <property type="match status" value="1"/>
</dbReference>
<dbReference type="SUPFAM" id="SSF52540">
    <property type="entry name" value="P-loop containing nucleoside triphosphate hydrolases"/>
    <property type="match status" value="2"/>
</dbReference>
<dbReference type="InterPro" id="IPR046931">
    <property type="entry name" value="HTH_61"/>
</dbReference>
<dbReference type="FunFam" id="1.10.150.20:FF:000070">
    <property type="entry name" value="DNA polymerase I, putative"/>
    <property type="match status" value="1"/>
</dbReference>
<feature type="compositionally biased region" description="Basic and acidic residues" evidence="7">
    <location>
        <begin position="26"/>
        <end position="43"/>
    </location>
</feature>
<dbReference type="SUPFAM" id="SSF46785">
    <property type="entry name" value="Winged helix' DNA-binding domain"/>
    <property type="match status" value="1"/>
</dbReference>
<dbReference type="CDD" id="cd18026">
    <property type="entry name" value="DEXHc_POLQ-like"/>
    <property type="match status" value="1"/>
</dbReference>
<dbReference type="GO" id="GO:0005634">
    <property type="term" value="C:nucleus"/>
    <property type="evidence" value="ECO:0007669"/>
    <property type="project" value="UniProtKB-SubCell"/>
</dbReference>
<dbReference type="InterPro" id="IPR027417">
    <property type="entry name" value="P-loop_NTPase"/>
</dbReference>
<dbReference type="InterPro" id="IPR011545">
    <property type="entry name" value="DEAD/DEAH_box_helicase_dom"/>
</dbReference>
<dbReference type="Pfam" id="PF00270">
    <property type="entry name" value="DEAD"/>
    <property type="match status" value="1"/>
</dbReference>
<dbReference type="GO" id="GO:0003887">
    <property type="term" value="F:DNA-directed DNA polymerase activity"/>
    <property type="evidence" value="ECO:0007669"/>
    <property type="project" value="InterPro"/>
</dbReference>
<dbReference type="SUPFAM" id="SSF56672">
    <property type="entry name" value="DNA/RNA polymerases"/>
    <property type="match status" value="1"/>
</dbReference>
<dbReference type="FunFam" id="3.40.50.300:FF:000885">
    <property type="entry name" value="DNA polymerase theta"/>
    <property type="match status" value="1"/>
</dbReference>
<organism evidence="10">
    <name type="scientific">Fopius arisanus</name>
    <dbReference type="NCBI Taxonomy" id="64838"/>
    <lineage>
        <taxon>Eukaryota</taxon>
        <taxon>Metazoa</taxon>
        <taxon>Ecdysozoa</taxon>
        <taxon>Arthropoda</taxon>
        <taxon>Hexapoda</taxon>
        <taxon>Insecta</taxon>
        <taxon>Pterygota</taxon>
        <taxon>Neoptera</taxon>
        <taxon>Endopterygota</taxon>
        <taxon>Hymenoptera</taxon>
        <taxon>Apocrita</taxon>
        <taxon>Ichneumonoidea</taxon>
        <taxon>Braconidae</taxon>
        <taxon>Opiinae</taxon>
        <taxon>Fopius</taxon>
    </lineage>
</organism>
<keyword evidence="3" id="KW-0227">DNA damage</keyword>